<feature type="compositionally biased region" description="Low complexity" evidence="4">
    <location>
        <begin position="1790"/>
        <end position="1800"/>
    </location>
</feature>
<dbReference type="Proteomes" id="UP000006906">
    <property type="component" value="Chromosome 2"/>
</dbReference>
<dbReference type="GO" id="GO:0001216">
    <property type="term" value="F:DNA-binding transcription activator activity"/>
    <property type="evidence" value="ECO:0000318"/>
    <property type="project" value="GO_Central"/>
</dbReference>
<feature type="compositionally biased region" description="Low complexity" evidence="4">
    <location>
        <begin position="245"/>
        <end position="263"/>
    </location>
</feature>
<evidence type="ECO:0000256" key="2">
    <source>
        <dbReference type="ARBA" id="ARBA00022771"/>
    </source>
</evidence>
<dbReference type="OrthoDB" id="547890at2759"/>
<evidence type="ECO:0000256" key="3">
    <source>
        <dbReference type="ARBA" id="ARBA00022833"/>
    </source>
</evidence>
<feature type="compositionally biased region" description="Low complexity" evidence="4">
    <location>
        <begin position="593"/>
        <end position="607"/>
    </location>
</feature>
<dbReference type="GeneID" id="66052476"/>
<dbReference type="PROSITE" id="PS51141">
    <property type="entry name" value="ZF_SBP"/>
    <property type="match status" value="1"/>
</dbReference>
<organism evidence="6 7">
    <name type="scientific">Chlamydomonas reinhardtii</name>
    <name type="common">Chlamydomonas smithii</name>
    <dbReference type="NCBI Taxonomy" id="3055"/>
    <lineage>
        <taxon>Eukaryota</taxon>
        <taxon>Viridiplantae</taxon>
        <taxon>Chlorophyta</taxon>
        <taxon>core chlorophytes</taxon>
        <taxon>Chlorophyceae</taxon>
        <taxon>CS clade</taxon>
        <taxon>Chlamydomonadales</taxon>
        <taxon>Chlamydomonadaceae</taxon>
        <taxon>Chlamydomonas</taxon>
    </lineage>
</organism>
<feature type="region of interest" description="Disordered" evidence="4">
    <location>
        <begin position="396"/>
        <end position="448"/>
    </location>
</feature>
<feature type="compositionally biased region" description="Low complexity" evidence="4">
    <location>
        <begin position="922"/>
        <end position="972"/>
    </location>
</feature>
<feature type="compositionally biased region" description="Polar residues" evidence="4">
    <location>
        <begin position="829"/>
        <end position="841"/>
    </location>
</feature>
<proteinExistence type="predicted"/>
<dbReference type="Pfam" id="PF03110">
    <property type="entry name" value="SBP"/>
    <property type="match status" value="1"/>
</dbReference>
<dbReference type="GO" id="GO:0000976">
    <property type="term" value="F:transcription cis-regulatory region binding"/>
    <property type="evidence" value="ECO:0000318"/>
    <property type="project" value="GO_Central"/>
</dbReference>
<feature type="compositionally biased region" description="Pro residues" evidence="4">
    <location>
        <begin position="404"/>
        <end position="413"/>
    </location>
</feature>
<dbReference type="GO" id="GO:0008270">
    <property type="term" value="F:zinc ion binding"/>
    <property type="evidence" value="ECO:0007669"/>
    <property type="project" value="UniProtKB-KW"/>
</dbReference>
<dbReference type="InterPro" id="IPR036893">
    <property type="entry name" value="SBP_sf"/>
</dbReference>
<dbReference type="PANTHER" id="PTHR31251:SF169">
    <property type="entry name" value="SQUAMOSA PROMOTER-BINDING-LIKE PROTEIN 8"/>
    <property type="match status" value="1"/>
</dbReference>
<feature type="region of interest" description="Disordered" evidence="4">
    <location>
        <begin position="242"/>
        <end position="271"/>
    </location>
</feature>
<keyword evidence="2" id="KW-0863">Zinc-finger</keyword>
<evidence type="ECO:0000256" key="4">
    <source>
        <dbReference type="SAM" id="MobiDB-lite"/>
    </source>
</evidence>
<accession>A0A2K3E338</accession>
<evidence type="ECO:0000313" key="6">
    <source>
        <dbReference type="EMBL" id="PNW87195.1"/>
    </source>
</evidence>
<feature type="region of interest" description="Disordered" evidence="4">
    <location>
        <begin position="1"/>
        <end position="22"/>
    </location>
</feature>
<dbReference type="InterPro" id="IPR044817">
    <property type="entry name" value="SBP-like"/>
</dbReference>
<evidence type="ECO:0000256" key="1">
    <source>
        <dbReference type="ARBA" id="ARBA00022723"/>
    </source>
</evidence>
<feature type="region of interest" description="Disordered" evidence="4">
    <location>
        <begin position="1431"/>
        <end position="1471"/>
    </location>
</feature>
<keyword evidence="1" id="KW-0479">Metal-binding</keyword>
<dbReference type="STRING" id="3055.A0A2K3E338"/>
<dbReference type="GO" id="GO:0005634">
    <property type="term" value="C:nucleus"/>
    <property type="evidence" value="ECO:0000318"/>
    <property type="project" value="GO_Central"/>
</dbReference>
<dbReference type="Gramene" id="PNW87195">
    <property type="protein sequence ID" value="PNW87195"/>
    <property type="gene ID" value="CHLRE_02g112750v5"/>
</dbReference>
<dbReference type="InParanoid" id="A0A2K3E338"/>
<feature type="region of interest" description="Disordered" evidence="4">
    <location>
        <begin position="1355"/>
        <end position="1375"/>
    </location>
</feature>
<sequence length="1896" mass="190770">MSSATAARRRRPVAEQAQEEEDWTIDDWSWDARAMTARKKARTDETANISGVLAASTTIIVARVGPTVANPKFSNLPIYNTLKKLDDAPSNPTCVVEGCGVSLNGLKRYFTRLRICEAHLACPQIVVDGVLSRFCQQCGRFQPLDEFTGKKKSCTARLEKVNARHREKAAAKQGTRRPDPTPGPAPPQWEDGVPPEAVVVPQELLPSNLAVVGGGPVAGGSSGAAGVRGGVLGAATMPMAGNVKPEPASSSGQAAGARGSSPAISGPTGGAGVADIARASSLGHGATSSVDGVGAVGGMAGMGSLQGAASLQPAAPAAVSAGGAAGGSTSSGAVPLNKSGSFGAAASSGAGSSGAVAAAGEEASVAAPGPASGNEGGGVVSVLKLQRMVTTTGPGIVYYSTRRPTPPAPPKPALDPAASSAPASATSVPNRSPSTDSERAPSPGAEPRVEYWSLVTTAIAIRRSSGAPGTASGGSLSLPVPPPPEDVKRALAVARPQLFQPVAVVPASLQAEGGGSGGGSPPGSVAGSGSQCNLVGMQGESRHSVGAESSGGVGSGSSGMPPRAQAPTAYVEAAARPSGSTHSAASGGGVGPSGTAAAPPSPHASQSTDGAATSAAGRGHASGVVGPDGDVTGTFATSRPSSLPSSITHVAERLNTIMSELQPLMQQVQQMAAVEGSTGAAGPLAVPGVAEGVVDAMNRAQSLAAMLQQQQQRQASVEPAPLQQAPSHMQVQQQAPPRGQPVAVQYTQSQSLRSVLIRRPAVPPSQSAQPAPAYVAHPAPQQQMQANAQLPPQYSGQGYAAPSVQLPPASSGNFPPHSAAQQAYAMPSAPQQQSRLQQAYGNGNGHVSMHAAISHAAAAGAPMYDADSDDEDMLAELFQAMADDPDIVVGNGFAQGNSYANGNGHDATGQPQPMQVQMQHQPQPMQAYFHRQQQQMPSAQQQQQQVLYSQQGPAPAGYSAAQQQQQTQYVAAQPPPQQQHYHMDSHQQQQVQQHPQMQVQQHMHMQHQQQQQHLQQQQQRQMQYAALLDQQQQQMAAAAEAHARSRTVAVAAQQGIAVHRTALASMPYGVGGAAAAGVWPGMAPASAASMGVVDMPVEMDRVSIKAMNMQPNELPGNLRQGMARWLRGANAEAVTATLRPGCLQLVVDVHRPLAAARGGADLASLLIPGHDADQAAADVFRFMGQRLRDTYVQVGSQVLQILVGEDPAVVSWEQAAEIGGLEGAKQPRLAACSAAAVCAGGAARLALLGTHLSQAGVNVFARLRGRDLPAATCEVEVEEEGAAGAPPSTPQSRDRLGMQVEVPAAGVGLMVVEVGVGHLLGGWWPVLVLPRGREAAAAELTGLLGPGAASAAVASTAAPAGAQEEGEESGERRAGREMLNRRMILDLGQVLDTWAAITAAQTAAAAAAAAAEVAAVAAAAAAAEAEAEALNSPLSPGGESSAGSASSNVSDGGAPGALAGPQRSASPDSPAMASAAAAAAAGGLARTSRSSVATATTTVSAAGGWGFTDAGDSFMLSSAMSSTRLTASRVSNAPGAANLAPIGERGRTGSGSASPPPEHAGGAALVPSGGRAGGAALSPAAAAGMAAAGRAAALSAAAAAAVASGPSVAMVRQSLCKTSRLLLFSVVRGLPRLTELLLDAAASLAAAAAATTPHVAPAAVGASDPALLRETLVAAGVDPQVLLPLAVLAGSTTTVDVLTCFAQEVLRAPLRLDLPQGPAGMSLLHLAALMDDGGAMSRHLIATQPWAPWAWICLSWCPPGLAENSSTPAAAAADAAAASADAEEGDAEAEAGASSGSSSSALRLTPGALSLLLGQEEPLRLAASLLSLRDGDVVAGGPEREAEMEHERRQWQRQTLATVPEDEVLGGAVGEVMEAWGRMSAAVLQALCDHLAAARV</sequence>
<feature type="region of interest" description="Disordered" evidence="4">
    <location>
        <begin position="711"/>
        <end position="745"/>
    </location>
</feature>
<evidence type="ECO:0000259" key="5">
    <source>
        <dbReference type="PROSITE" id="PS51141"/>
    </source>
</evidence>
<feature type="region of interest" description="Disordered" evidence="4">
    <location>
        <begin position="1534"/>
        <end position="1567"/>
    </location>
</feature>
<feature type="region of interest" description="Disordered" evidence="4">
    <location>
        <begin position="510"/>
        <end position="646"/>
    </location>
</feature>
<dbReference type="KEGG" id="cre:CHLRE_02g112750v5"/>
<protein>
    <recommendedName>
        <fullName evidence="5">SBP-type domain-containing protein</fullName>
    </recommendedName>
</protein>
<feature type="region of interest" description="Disordered" evidence="4">
    <location>
        <begin position="162"/>
        <end position="194"/>
    </location>
</feature>
<feature type="region of interest" description="Disordered" evidence="4">
    <location>
        <begin position="922"/>
        <end position="1009"/>
    </location>
</feature>
<dbReference type="EMBL" id="CM008963">
    <property type="protein sequence ID" value="PNW87195.1"/>
    <property type="molecule type" value="Genomic_DNA"/>
</dbReference>
<feature type="compositionally biased region" description="Gly residues" evidence="4">
    <location>
        <begin position="512"/>
        <end position="521"/>
    </location>
</feature>
<feature type="compositionally biased region" description="Low complexity" evidence="4">
    <location>
        <begin position="623"/>
        <end position="634"/>
    </location>
</feature>
<feature type="compositionally biased region" description="Low complexity" evidence="4">
    <location>
        <begin position="986"/>
        <end position="1009"/>
    </location>
</feature>
<dbReference type="RefSeq" id="XP_042927548.1">
    <property type="nucleotide sequence ID" value="XM_043059914.1"/>
</dbReference>
<evidence type="ECO:0000313" key="7">
    <source>
        <dbReference type="Proteomes" id="UP000006906"/>
    </source>
</evidence>
<dbReference type="SUPFAM" id="SSF103612">
    <property type="entry name" value="SBT domain"/>
    <property type="match status" value="1"/>
</dbReference>
<reference evidence="6 7" key="1">
    <citation type="journal article" date="2007" name="Science">
        <title>The Chlamydomonas genome reveals the evolution of key animal and plant functions.</title>
        <authorList>
            <person name="Merchant S.S."/>
            <person name="Prochnik S.E."/>
            <person name="Vallon O."/>
            <person name="Harris E.H."/>
            <person name="Karpowicz S.J."/>
            <person name="Witman G.B."/>
            <person name="Terry A."/>
            <person name="Salamov A."/>
            <person name="Fritz-Laylin L.K."/>
            <person name="Marechal-Drouard L."/>
            <person name="Marshall W.F."/>
            <person name="Qu L.H."/>
            <person name="Nelson D.R."/>
            <person name="Sanderfoot A.A."/>
            <person name="Spalding M.H."/>
            <person name="Kapitonov V.V."/>
            <person name="Ren Q."/>
            <person name="Ferris P."/>
            <person name="Lindquist E."/>
            <person name="Shapiro H."/>
            <person name="Lucas S.M."/>
            <person name="Grimwood J."/>
            <person name="Schmutz J."/>
            <person name="Cardol P."/>
            <person name="Cerutti H."/>
            <person name="Chanfreau G."/>
            <person name="Chen C.L."/>
            <person name="Cognat V."/>
            <person name="Croft M.T."/>
            <person name="Dent R."/>
            <person name="Dutcher S."/>
            <person name="Fernandez E."/>
            <person name="Fukuzawa H."/>
            <person name="Gonzalez-Ballester D."/>
            <person name="Gonzalez-Halphen D."/>
            <person name="Hallmann A."/>
            <person name="Hanikenne M."/>
            <person name="Hippler M."/>
            <person name="Inwood W."/>
            <person name="Jabbari K."/>
            <person name="Kalanon M."/>
            <person name="Kuras R."/>
            <person name="Lefebvre P.A."/>
            <person name="Lemaire S.D."/>
            <person name="Lobanov A.V."/>
            <person name="Lohr M."/>
            <person name="Manuell A."/>
            <person name="Meier I."/>
            <person name="Mets L."/>
            <person name="Mittag M."/>
            <person name="Mittelmeier T."/>
            <person name="Moroney J.V."/>
            <person name="Moseley J."/>
            <person name="Napoli C."/>
            <person name="Nedelcu A.M."/>
            <person name="Niyogi K."/>
            <person name="Novoselov S.V."/>
            <person name="Paulsen I.T."/>
            <person name="Pazour G."/>
            <person name="Purton S."/>
            <person name="Ral J.P."/>
            <person name="Riano-Pachon D.M."/>
            <person name="Riekhof W."/>
            <person name="Rymarquis L."/>
            <person name="Schroda M."/>
            <person name="Stern D."/>
            <person name="Umen J."/>
            <person name="Willows R."/>
            <person name="Wilson N."/>
            <person name="Zimmer S.L."/>
            <person name="Allmer J."/>
            <person name="Balk J."/>
            <person name="Bisova K."/>
            <person name="Chen C.J."/>
            <person name="Elias M."/>
            <person name="Gendler K."/>
            <person name="Hauser C."/>
            <person name="Lamb M.R."/>
            <person name="Ledford H."/>
            <person name="Long J.C."/>
            <person name="Minagawa J."/>
            <person name="Page M.D."/>
            <person name="Pan J."/>
            <person name="Pootakham W."/>
            <person name="Roje S."/>
            <person name="Rose A."/>
            <person name="Stahlberg E."/>
            <person name="Terauchi A.M."/>
            <person name="Yang P."/>
            <person name="Ball S."/>
            <person name="Bowler C."/>
            <person name="Dieckmann C.L."/>
            <person name="Gladyshev V.N."/>
            <person name="Green P."/>
            <person name="Jorgensen R."/>
            <person name="Mayfield S."/>
            <person name="Mueller-Roeber B."/>
            <person name="Rajamani S."/>
            <person name="Sayre R.T."/>
            <person name="Brokstein P."/>
            <person name="Dubchak I."/>
            <person name="Goodstein D."/>
            <person name="Hornick L."/>
            <person name="Huang Y.W."/>
            <person name="Jhaveri J."/>
            <person name="Luo Y."/>
            <person name="Martinez D."/>
            <person name="Ngau W.C."/>
            <person name="Otillar B."/>
            <person name="Poliakov A."/>
            <person name="Porter A."/>
            <person name="Szajkowski L."/>
            <person name="Werner G."/>
            <person name="Zhou K."/>
            <person name="Grigoriev I.V."/>
            <person name="Rokhsar D.S."/>
            <person name="Grossman A.R."/>
        </authorList>
    </citation>
    <scope>NUCLEOTIDE SEQUENCE [LARGE SCALE GENOMIC DNA]</scope>
    <source>
        <strain evidence="7">CC-503</strain>
    </source>
</reference>
<feature type="domain" description="SBP-type" evidence="5">
    <location>
        <begin position="91"/>
        <end position="168"/>
    </location>
</feature>
<keyword evidence="3" id="KW-0862">Zinc</keyword>
<feature type="compositionally biased region" description="Low complexity" evidence="4">
    <location>
        <begin position="1431"/>
        <end position="1452"/>
    </location>
</feature>
<feature type="compositionally biased region" description="Polar residues" evidence="4">
    <location>
        <begin position="635"/>
        <end position="646"/>
    </location>
</feature>
<feature type="region of interest" description="Disordered" evidence="4">
    <location>
        <begin position="1775"/>
        <end position="1800"/>
    </location>
</feature>
<dbReference type="Gene3D" id="4.10.1100.10">
    <property type="entry name" value="Transcription factor, SBP-box domain"/>
    <property type="match status" value="1"/>
</dbReference>
<dbReference type="PANTHER" id="PTHR31251">
    <property type="entry name" value="SQUAMOSA PROMOTER-BINDING-LIKE PROTEIN 4"/>
    <property type="match status" value="1"/>
</dbReference>
<feature type="compositionally biased region" description="Polar residues" evidence="4">
    <location>
        <begin position="724"/>
        <end position="735"/>
    </location>
</feature>
<feature type="region of interest" description="Disordered" evidence="4">
    <location>
        <begin position="791"/>
        <end position="843"/>
    </location>
</feature>
<gene>
    <name evidence="6" type="ORF">CHLRE_02g112750v5</name>
</gene>
<dbReference type="InterPro" id="IPR004333">
    <property type="entry name" value="SBP_dom"/>
</dbReference>
<keyword evidence="7" id="KW-1185">Reference proteome</keyword>
<name>A0A2K3E338_CHLRE</name>
<feature type="compositionally biased region" description="Low complexity" evidence="4">
    <location>
        <begin position="414"/>
        <end position="429"/>
    </location>
</feature>